<proteinExistence type="predicted"/>
<dbReference type="Proteomes" id="UP000886998">
    <property type="component" value="Unassembled WGS sequence"/>
</dbReference>
<dbReference type="OrthoDB" id="6413113at2759"/>
<reference evidence="1" key="1">
    <citation type="submission" date="2020-08" db="EMBL/GenBank/DDBJ databases">
        <title>Multicomponent nature underlies the extraordinary mechanical properties of spider dragline silk.</title>
        <authorList>
            <person name="Kono N."/>
            <person name="Nakamura H."/>
            <person name="Mori M."/>
            <person name="Yoshida Y."/>
            <person name="Ohtoshi R."/>
            <person name="Malay A.D."/>
            <person name="Moran D.A.P."/>
            <person name="Tomita M."/>
            <person name="Numata K."/>
            <person name="Arakawa K."/>
        </authorList>
    </citation>
    <scope>NUCLEOTIDE SEQUENCE</scope>
</reference>
<sequence>MEVDENFNVGNISSAKEHEDCITKATDGAKCSSGEGGFDLKDKTLDEEKCKDIRRTELCLFGKVKSQCGRNAGVTFLRVYHPLAQLIMKICYARGHNQN</sequence>
<keyword evidence="2" id="KW-1185">Reference proteome</keyword>
<dbReference type="AlphaFoldDB" id="A0A8X6M7H7"/>
<comment type="caution">
    <text evidence="1">The sequence shown here is derived from an EMBL/GenBank/DDBJ whole genome shotgun (WGS) entry which is preliminary data.</text>
</comment>
<name>A0A8X6M7H7_9ARAC</name>
<gene>
    <name evidence="1" type="primary">NCL1_31943</name>
    <name evidence="1" type="ORF">TNIN_43291</name>
</gene>
<evidence type="ECO:0000313" key="1">
    <source>
        <dbReference type="EMBL" id="GFS29263.1"/>
    </source>
</evidence>
<protein>
    <submittedName>
        <fullName evidence="1">Uncharacterized protein</fullName>
    </submittedName>
</protein>
<accession>A0A8X6M7H7</accession>
<dbReference type="EMBL" id="BMAV01023993">
    <property type="protein sequence ID" value="GFS29263.1"/>
    <property type="molecule type" value="Genomic_DNA"/>
</dbReference>
<evidence type="ECO:0000313" key="2">
    <source>
        <dbReference type="Proteomes" id="UP000886998"/>
    </source>
</evidence>
<organism evidence="1 2">
    <name type="scientific">Trichonephila inaurata madagascariensis</name>
    <dbReference type="NCBI Taxonomy" id="2747483"/>
    <lineage>
        <taxon>Eukaryota</taxon>
        <taxon>Metazoa</taxon>
        <taxon>Ecdysozoa</taxon>
        <taxon>Arthropoda</taxon>
        <taxon>Chelicerata</taxon>
        <taxon>Arachnida</taxon>
        <taxon>Araneae</taxon>
        <taxon>Araneomorphae</taxon>
        <taxon>Entelegynae</taxon>
        <taxon>Araneoidea</taxon>
        <taxon>Nephilidae</taxon>
        <taxon>Trichonephila</taxon>
        <taxon>Trichonephila inaurata</taxon>
    </lineage>
</organism>